<dbReference type="Proteomes" id="UP001432322">
    <property type="component" value="Unassembled WGS sequence"/>
</dbReference>
<feature type="domain" description="Polyprotein allergen nematode" evidence="1">
    <location>
        <begin position="530"/>
        <end position="650"/>
    </location>
</feature>
<reference evidence="2" key="1">
    <citation type="submission" date="2023-10" db="EMBL/GenBank/DDBJ databases">
        <title>Genome assembly of Pristionchus species.</title>
        <authorList>
            <person name="Yoshida K."/>
            <person name="Sommer R.J."/>
        </authorList>
    </citation>
    <scope>NUCLEOTIDE SEQUENCE</scope>
    <source>
        <strain evidence="2">RS5133</strain>
    </source>
</reference>
<protein>
    <recommendedName>
        <fullName evidence="1">Polyprotein allergen nematode domain-containing protein</fullName>
    </recommendedName>
</protein>
<accession>A0AAV5URA4</accession>
<feature type="domain" description="Polyprotein allergen nematode" evidence="1">
    <location>
        <begin position="271"/>
        <end position="388"/>
    </location>
</feature>
<proteinExistence type="predicted"/>
<dbReference type="InterPro" id="IPR032487">
    <property type="entry name" value="ABA-1_nematode"/>
</dbReference>
<evidence type="ECO:0000259" key="1">
    <source>
        <dbReference type="Pfam" id="PF16469"/>
    </source>
</evidence>
<sequence>DRKRRDHHHDHEEYKEYFTWLTPEQGAEVKALRDAGNHEAVYGKMEEYYAALSGDKKAEATEKLKGSCKHFFTKALGADAVAELKTMKESGSSMDDIAKKVEGLINTITDEKKKAFATRASVNCKKIFSASRKRRDHHHDHEEYKEYFTWLTPEQGAEVKALRDAGKHEAVYGKMEEYYAALTGDKKAEATEKLKGSCKHYFTKVFGAEAVAEIKTMKESGSSMDDIAKKVEGLINTITDEQKKAFATKASVNCKKIFSSSRKRRDHHHDHEEYKEYFTWLTPEQGAEVKALRDAGNHEAVYGKMEEYYAALSGDKKAEATEKLKGSCKHFFTKALGADAVAEIKTMKESGSPMDDIAKKVEGLINTITDEKKKAFATRASVNCKKIFSASRKRRDHHHDGEEYKEYFTWLTPEQGAEIKALREAGNHDAIYEKVDGYYASLSGDKKNEATDKLKGACKHFFKSVFGDDAVQEIKTLKEAGTPMEEIAKKVEGFISKITDEKKKATATRASVNCKKIFGVSRKRRDHHKHTFEEGVTEFLPWLTDAQKAEIKSLKDSGADEKIGEKIMEFFDTVEASKKAEATTKLQAGCKHFISGYIGEAAATEMKALKESGASDADMTKKLEEIVGKMPDGENKKKAIEMTKNCKRVFGVASRKRRDHHKHTLEESFDKFLPWITEEQKMELKNMKEAGASDKIGEKILEYFENVDASKKAEATSKLQAGCKHFIGSLIGEAAATEMKALKESGTSNVDMAKKLDEIIEKMADGADKKRAAGMSKGCKKVFGVASRKRRDHHHEHNLEEAFTEFLPWITEEQKMELKNMKEAGAQDKISEKVMEYYNTVDESKKGEATTKLQAGCRHFLKHLLGDDVAGEMKTMHEAGSSPVEMAKKLDEIISKMEDGEKKTKALGLSKNCRTVYGVAARKRRNLYGEYDERYHQYYNWLSEEQKEELEELKDS</sequence>
<comment type="caution">
    <text evidence="2">The sequence shown here is derived from an EMBL/GenBank/DDBJ whole genome shotgun (WGS) entry which is preliminary data.</text>
</comment>
<organism evidence="2 3">
    <name type="scientific">Pristionchus fissidentatus</name>
    <dbReference type="NCBI Taxonomy" id="1538716"/>
    <lineage>
        <taxon>Eukaryota</taxon>
        <taxon>Metazoa</taxon>
        <taxon>Ecdysozoa</taxon>
        <taxon>Nematoda</taxon>
        <taxon>Chromadorea</taxon>
        <taxon>Rhabditida</taxon>
        <taxon>Rhabditina</taxon>
        <taxon>Diplogasteromorpha</taxon>
        <taxon>Diplogasteroidea</taxon>
        <taxon>Neodiplogasteridae</taxon>
        <taxon>Pristionchus</taxon>
    </lineage>
</organism>
<evidence type="ECO:0000313" key="3">
    <source>
        <dbReference type="Proteomes" id="UP001432322"/>
    </source>
</evidence>
<dbReference type="Gene3D" id="1.10.533.30">
    <property type="entry name" value="Nematode polyprotein allergen ABA-1"/>
    <property type="match status" value="7"/>
</dbReference>
<feature type="domain" description="Polyprotein allergen nematode" evidence="1">
    <location>
        <begin position="663"/>
        <end position="783"/>
    </location>
</feature>
<feature type="non-terminal residue" evidence="2">
    <location>
        <position position="956"/>
    </location>
</feature>
<dbReference type="Pfam" id="PF16469">
    <property type="entry name" value="NPA"/>
    <property type="match status" value="7"/>
</dbReference>
<gene>
    <name evidence="2" type="ORF">PFISCL1PPCAC_67</name>
</gene>
<evidence type="ECO:0000313" key="2">
    <source>
        <dbReference type="EMBL" id="GMT08770.1"/>
    </source>
</evidence>
<feature type="domain" description="Polyprotein allergen nematode" evidence="1">
    <location>
        <begin position="11"/>
        <end position="128"/>
    </location>
</feature>
<feature type="domain" description="Polyprotein allergen nematode" evidence="1">
    <location>
        <begin position="402"/>
        <end position="518"/>
    </location>
</feature>
<feature type="non-terminal residue" evidence="2">
    <location>
        <position position="1"/>
    </location>
</feature>
<keyword evidence="3" id="KW-1185">Reference proteome</keyword>
<feature type="domain" description="Polyprotein allergen nematode" evidence="1">
    <location>
        <begin position="797"/>
        <end position="917"/>
    </location>
</feature>
<name>A0AAV5URA4_9BILA</name>
<dbReference type="AlphaFoldDB" id="A0AAV5URA4"/>
<dbReference type="EMBL" id="BTSY01000001">
    <property type="protein sequence ID" value="GMT08770.1"/>
    <property type="molecule type" value="Genomic_DNA"/>
</dbReference>
<dbReference type="InterPro" id="IPR038289">
    <property type="entry name" value="DVA-1_sf"/>
</dbReference>
<feature type="domain" description="Polyprotein allergen nematode" evidence="1">
    <location>
        <begin position="141"/>
        <end position="258"/>
    </location>
</feature>